<keyword evidence="4" id="KW-1185">Reference proteome</keyword>
<evidence type="ECO:0000256" key="2">
    <source>
        <dbReference type="SAM" id="Phobius"/>
    </source>
</evidence>
<dbReference type="RefSeq" id="WP_078784059.1">
    <property type="nucleotide sequence ID" value="NZ_CAKVTM010000012.1"/>
</dbReference>
<keyword evidence="2" id="KW-1133">Transmembrane helix</keyword>
<reference evidence="3 4" key="1">
    <citation type="submission" date="2017-02" db="EMBL/GenBank/DDBJ databases">
        <authorList>
            <person name="Peterson S.W."/>
        </authorList>
    </citation>
    <scope>NUCLEOTIDE SEQUENCE [LARGE SCALE GENOMIC DNA]</scope>
    <source>
        <strain evidence="3 4">ATCC 27749</strain>
    </source>
</reference>
<evidence type="ECO:0000256" key="1">
    <source>
        <dbReference type="SAM" id="MobiDB-lite"/>
    </source>
</evidence>
<name>A0A1T4WV05_9FIRM</name>
<sequence length="66" mass="7474">MEEEKTTSETQKSDSRPDHSQLNAFENFYEKFRKVPLKYIDVFIGVCVAALVIVVLVGILKSKGIL</sequence>
<feature type="transmembrane region" description="Helical" evidence="2">
    <location>
        <begin position="39"/>
        <end position="60"/>
    </location>
</feature>
<feature type="region of interest" description="Disordered" evidence="1">
    <location>
        <begin position="1"/>
        <end position="20"/>
    </location>
</feature>
<evidence type="ECO:0000313" key="4">
    <source>
        <dbReference type="Proteomes" id="UP000190286"/>
    </source>
</evidence>
<gene>
    <name evidence="3" type="ORF">SAMN02745178_01067</name>
</gene>
<keyword evidence="2" id="KW-0472">Membrane</keyword>
<dbReference type="STRING" id="745368.SAMN02745178_01067"/>
<feature type="compositionally biased region" description="Basic and acidic residues" evidence="1">
    <location>
        <begin position="1"/>
        <end position="19"/>
    </location>
</feature>
<proteinExistence type="predicted"/>
<evidence type="ECO:0000313" key="3">
    <source>
        <dbReference type="EMBL" id="SKA81134.1"/>
    </source>
</evidence>
<organism evidence="3 4">
    <name type="scientific">Gemmiger formicilis</name>
    <dbReference type="NCBI Taxonomy" id="745368"/>
    <lineage>
        <taxon>Bacteria</taxon>
        <taxon>Bacillati</taxon>
        <taxon>Bacillota</taxon>
        <taxon>Clostridia</taxon>
        <taxon>Eubacteriales</taxon>
        <taxon>Gemmiger</taxon>
    </lineage>
</organism>
<accession>A0A1T4WV05</accession>
<keyword evidence="2" id="KW-0812">Transmembrane</keyword>
<dbReference type="EMBL" id="FUYF01000004">
    <property type="protein sequence ID" value="SKA81134.1"/>
    <property type="molecule type" value="Genomic_DNA"/>
</dbReference>
<dbReference type="Proteomes" id="UP000190286">
    <property type="component" value="Unassembled WGS sequence"/>
</dbReference>
<protein>
    <submittedName>
        <fullName evidence="3">Uncharacterized protein</fullName>
    </submittedName>
</protein>
<dbReference type="GeneID" id="93337544"/>
<dbReference type="AlphaFoldDB" id="A0A1T4WV05"/>